<keyword evidence="2" id="KW-1185">Reference proteome</keyword>
<gene>
    <name evidence="1" type="ORF">pipiens_016358</name>
</gene>
<name>A0ABD1CLL2_CULPP</name>
<evidence type="ECO:0000313" key="1">
    <source>
        <dbReference type="EMBL" id="KAL1377292.1"/>
    </source>
</evidence>
<feature type="non-terminal residue" evidence="1">
    <location>
        <position position="1"/>
    </location>
</feature>
<reference evidence="1 2" key="1">
    <citation type="submission" date="2024-05" db="EMBL/GenBank/DDBJ databases">
        <title>Culex pipiens pipiens assembly and annotation.</title>
        <authorList>
            <person name="Alout H."/>
            <person name="Durand T."/>
        </authorList>
    </citation>
    <scope>NUCLEOTIDE SEQUENCE [LARGE SCALE GENOMIC DNA]</scope>
    <source>
        <strain evidence="1">HA-2024</strain>
        <tissue evidence="1">Whole body</tissue>
    </source>
</reference>
<accession>A0ABD1CLL2</accession>
<dbReference type="Proteomes" id="UP001562425">
    <property type="component" value="Unassembled WGS sequence"/>
</dbReference>
<comment type="caution">
    <text evidence="1">The sequence shown here is derived from an EMBL/GenBank/DDBJ whole genome shotgun (WGS) entry which is preliminary data.</text>
</comment>
<sequence>NKELLEKQKASCIEAAIAERKNADRGTSVPAAIGETSHRFHSTTDKILASR</sequence>
<evidence type="ECO:0000313" key="2">
    <source>
        <dbReference type="Proteomes" id="UP001562425"/>
    </source>
</evidence>
<organism evidence="1 2">
    <name type="scientific">Culex pipiens pipiens</name>
    <name type="common">Northern house mosquito</name>
    <dbReference type="NCBI Taxonomy" id="38569"/>
    <lineage>
        <taxon>Eukaryota</taxon>
        <taxon>Metazoa</taxon>
        <taxon>Ecdysozoa</taxon>
        <taxon>Arthropoda</taxon>
        <taxon>Hexapoda</taxon>
        <taxon>Insecta</taxon>
        <taxon>Pterygota</taxon>
        <taxon>Neoptera</taxon>
        <taxon>Endopterygota</taxon>
        <taxon>Diptera</taxon>
        <taxon>Nematocera</taxon>
        <taxon>Culicoidea</taxon>
        <taxon>Culicidae</taxon>
        <taxon>Culicinae</taxon>
        <taxon>Culicini</taxon>
        <taxon>Culex</taxon>
        <taxon>Culex</taxon>
    </lineage>
</organism>
<proteinExistence type="predicted"/>
<dbReference type="EMBL" id="JBEHCU010011065">
    <property type="protein sequence ID" value="KAL1377292.1"/>
    <property type="molecule type" value="Genomic_DNA"/>
</dbReference>
<protein>
    <submittedName>
        <fullName evidence="1">Uncharacterized protein</fullName>
    </submittedName>
</protein>
<dbReference type="AlphaFoldDB" id="A0ABD1CLL2"/>